<dbReference type="OrthoDB" id="4097008at2759"/>
<feature type="compositionally biased region" description="Polar residues" evidence="6">
    <location>
        <begin position="220"/>
        <end position="235"/>
    </location>
</feature>
<comment type="function">
    <text evidence="1">Required for peroxisome inheritance.</text>
</comment>
<evidence type="ECO:0000256" key="6">
    <source>
        <dbReference type="SAM" id="MobiDB-lite"/>
    </source>
</evidence>
<dbReference type="AlphaFoldDB" id="A0A443HWW0"/>
<organism evidence="7 8">
    <name type="scientific">Byssochlamys spectabilis</name>
    <name type="common">Paecilomyces variotii</name>
    <dbReference type="NCBI Taxonomy" id="264951"/>
    <lineage>
        <taxon>Eukaryota</taxon>
        <taxon>Fungi</taxon>
        <taxon>Dikarya</taxon>
        <taxon>Ascomycota</taxon>
        <taxon>Pezizomycotina</taxon>
        <taxon>Eurotiomycetes</taxon>
        <taxon>Eurotiomycetidae</taxon>
        <taxon>Eurotiales</taxon>
        <taxon>Thermoascaceae</taxon>
        <taxon>Paecilomyces</taxon>
    </lineage>
</organism>
<dbReference type="GeneID" id="39598242"/>
<protein>
    <recommendedName>
        <fullName evidence="4">Inheritance of peroxisomes protein 1</fullName>
    </recommendedName>
</protein>
<dbReference type="GO" id="GO:0045033">
    <property type="term" value="P:peroxisome inheritance"/>
    <property type="evidence" value="ECO:0007669"/>
    <property type="project" value="InterPro"/>
</dbReference>
<comment type="subcellular location">
    <subcellularLocation>
        <location evidence="2">Peroxisome membrane</location>
        <topology evidence="2">Peripheral membrane protein</topology>
    </subcellularLocation>
</comment>
<evidence type="ECO:0000256" key="4">
    <source>
        <dbReference type="ARBA" id="ARBA00021397"/>
    </source>
</evidence>
<feature type="compositionally biased region" description="Low complexity" evidence="6">
    <location>
        <begin position="542"/>
        <end position="553"/>
    </location>
</feature>
<proteinExistence type="inferred from homology"/>
<dbReference type="GO" id="GO:0005780">
    <property type="term" value="C:extrinsic component of intraperoxisomal membrane"/>
    <property type="evidence" value="ECO:0007669"/>
    <property type="project" value="InterPro"/>
</dbReference>
<feature type="compositionally biased region" description="Low complexity" evidence="6">
    <location>
        <begin position="311"/>
        <end position="322"/>
    </location>
</feature>
<dbReference type="RefSeq" id="XP_028485879.1">
    <property type="nucleotide sequence ID" value="XM_028628965.1"/>
</dbReference>
<gene>
    <name evidence="7" type="ORF">C8Q69DRAFT_443976</name>
</gene>
<evidence type="ECO:0000256" key="1">
    <source>
        <dbReference type="ARBA" id="ARBA00003594"/>
    </source>
</evidence>
<dbReference type="Proteomes" id="UP000283841">
    <property type="component" value="Unassembled WGS sequence"/>
</dbReference>
<accession>A0A443HWW0</accession>
<comment type="similarity">
    <text evidence="3">Belongs to the INP1 family.</text>
</comment>
<dbReference type="VEuPathDB" id="FungiDB:C8Q69DRAFT_443976"/>
<feature type="compositionally biased region" description="Basic and acidic residues" evidence="6">
    <location>
        <begin position="359"/>
        <end position="370"/>
    </location>
</feature>
<feature type="compositionally biased region" description="Pro residues" evidence="6">
    <location>
        <begin position="328"/>
        <end position="345"/>
    </location>
</feature>
<evidence type="ECO:0000256" key="2">
    <source>
        <dbReference type="ARBA" id="ARBA00004421"/>
    </source>
</evidence>
<feature type="region of interest" description="Disordered" evidence="6">
    <location>
        <begin position="514"/>
        <end position="562"/>
    </location>
</feature>
<evidence type="ECO:0000256" key="5">
    <source>
        <dbReference type="ARBA" id="ARBA00023136"/>
    </source>
</evidence>
<dbReference type="InterPro" id="IPR024758">
    <property type="entry name" value="Inp1"/>
</dbReference>
<comment type="caution">
    <text evidence="7">The sequence shown here is derived from an EMBL/GenBank/DDBJ whole genome shotgun (WGS) entry which is preliminary data.</text>
</comment>
<feature type="compositionally biased region" description="Polar residues" evidence="6">
    <location>
        <begin position="372"/>
        <end position="410"/>
    </location>
</feature>
<feature type="region of interest" description="Disordered" evidence="6">
    <location>
        <begin position="195"/>
        <end position="235"/>
    </location>
</feature>
<name>A0A443HWW0_BYSSP</name>
<evidence type="ECO:0000313" key="7">
    <source>
        <dbReference type="EMBL" id="RWQ96234.1"/>
    </source>
</evidence>
<sequence length="562" mass="60728">MSTPYNAAVDVQPVRRAVTLPTKLTHRNQPKSDSPEASDTLLFYHPSVRIVHFAPRSVVPVQLNAAPSDFDYPVDAIETLPWRSATERTVACGPLRFEHIPGLTAFLKCGNVVHAILKNSQCWCVDGVSIFVLRIRPLTYYRIELPNGTEEDKQRVSDLKIALPQILRYEITPCPFKRGFTVEIPLEAILPRRKKAWRPRSRDSAPPPPSDASQVSQDSWISDQASTGYDTDGNATDFSISETNISAADSAADSTAEIESVAENDKSVPPLDIPVKSAYAHCSAPELQPKVNTLPARFEAIPESESEAEQSTLSTSSDSFHSVQTPVSPLPPSPPYSDTASPPPTLDFEKRLPIPSRRHSGEISEIKINPEHVSSATQTTPRLSNGAATSFATQTSPAHSTFSGVSSTSTAVPISPGLRDAVPSAPSAASTGVELEERTLRVISEVRASRKRDLSPMPPPSILFQPTPADSGHHLTASILQKTCSIVLVPPFQLLVLLIQVAARIAVGNAVDPALHDAKDGSTLDFEGQDEEDDFGLPITPALSRQASRSSQSKNPDTSELD</sequence>
<dbReference type="STRING" id="264951.A0A443HWW0"/>
<evidence type="ECO:0000313" key="8">
    <source>
        <dbReference type="Proteomes" id="UP000283841"/>
    </source>
</evidence>
<feature type="region of interest" description="Disordered" evidence="6">
    <location>
        <begin position="302"/>
        <end position="410"/>
    </location>
</feature>
<keyword evidence="8" id="KW-1185">Reference proteome</keyword>
<reference evidence="7 8" key="1">
    <citation type="journal article" date="2018" name="Front. Microbiol.">
        <title>Genomic and genetic insights into a cosmopolitan fungus, Paecilomyces variotii (Eurotiales).</title>
        <authorList>
            <person name="Urquhart A.S."/>
            <person name="Mondo S.J."/>
            <person name="Makela M.R."/>
            <person name="Hane J.K."/>
            <person name="Wiebenga A."/>
            <person name="He G."/>
            <person name="Mihaltcheva S."/>
            <person name="Pangilinan J."/>
            <person name="Lipzen A."/>
            <person name="Barry K."/>
            <person name="de Vries R.P."/>
            <person name="Grigoriev I.V."/>
            <person name="Idnurm A."/>
        </authorList>
    </citation>
    <scope>NUCLEOTIDE SEQUENCE [LARGE SCALE GENOMIC DNA]</scope>
    <source>
        <strain evidence="7 8">CBS 101075</strain>
    </source>
</reference>
<dbReference type="Pfam" id="PF12634">
    <property type="entry name" value="Inp1"/>
    <property type="match status" value="1"/>
</dbReference>
<dbReference type="EMBL" id="RCNU01000004">
    <property type="protein sequence ID" value="RWQ96234.1"/>
    <property type="molecule type" value="Genomic_DNA"/>
</dbReference>
<evidence type="ECO:0000256" key="3">
    <source>
        <dbReference type="ARBA" id="ARBA00010707"/>
    </source>
</evidence>
<keyword evidence="5" id="KW-0472">Membrane</keyword>